<dbReference type="InterPro" id="IPR005026">
    <property type="entry name" value="SAPAP"/>
</dbReference>
<dbReference type="GO" id="GO:0007052">
    <property type="term" value="P:mitotic spindle organization"/>
    <property type="evidence" value="ECO:0007669"/>
    <property type="project" value="TreeGrafter"/>
</dbReference>
<feature type="compositionally biased region" description="Polar residues" evidence="2">
    <location>
        <begin position="413"/>
        <end position="434"/>
    </location>
</feature>
<keyword evidence="3" id="KW-1185">Reference proteome</keyword>
<dbReference type="GO" id="GO:0007346">
    <property type="term" value="P:regulation of mitotic cell cycle"/>
    <property type="evidence" value="ECO:0007669"/>
    <property type="project" value="TreeGrafter"/>
</dbReference>
<dbReference type="RefSeq" id="XP_024876691.1">
    <property type="nucleotide sequence ID" value="XM_025020923.1"/>
</dbReference>
<sequence>MVETISNGNNVHETLLTAVEKENCSKDLTSFPKCPKNTEDNIKTNEQENSDLCQVSDLFDKLAIKGATMKNPDVPMEKKYTVEYFERVWKEEQHRLQKLCEEWTKVQSQDDIKEDIRCQINQAIGQTTLLIKEKFKQFYGLILDCERKDGNVLISCTDLHGFWDTMYIEVKDCDSRFAKLEKLRARCWQEDQSSSAISTRPKEKIVIKKRSVPVRKSSLQSIISSDKEKNIAKIQVNKQKKSSQEITSVSNDQCITPCMTNKRALSVHRRNSDLSHKGRFLELSTGMCTSTPLPVNVSTPLITMKVSQLYNKSTMLLNDTTLYITPEQTPRMSPIEKSERLVRSKSLRTKLAYETDSKDNFTTMKSPDEKLELDQNSQVSSKKINKSNELHSNEHIHNEEKSNSGTNSSSSSAQTVIEKSPNKNNSTFILSPYSTDLPKTPTESKSSVKESSSKKSSKIRSFGSARHSTVNKIASSFGIPTTPNLPSTSRNASLKHDVRNSSSKMTPSTKK</sequence>
<evidence type="ECO:0000313" key="3">
    <source>
        <dbReference type="Proteomes" id="UP000504618"/>
    </source>
</evidence>
<dbReference type="GO" id="GO:0005634">
    <property type="term" value="C:nucleus"/>
    <property type="evidence" value="ECO:0007669"/>
    <property type="project" value="TreeGrafter"/>
</dbReference>
<name>A0A6J1Q5I5_9HYME</name>
<evidence type="ECO:0000256" key="2">
    <source>
        <dbReference type="SAM" id="MobiDB-lite"/>
    </source>
</evidence>
<dbReference type="PANTHER" id="PTHR12353">
    <property type="entry name" value="DISKS LARGE-ASSOCIATED PROTEIN DAP SAP90/PSD-95-ASSOCIATED PROTEIN"/>
    <property type="match status" value="1"/>
</dbReference>
<comment type="similarity">
    <text evidence="1">Belongs to the SAPAP family.</text>
</comment>
<feature type="compositionally biased region" description="Basic and acidic residues" evidence="2">
    <location>
        <begin position="386"/>
        <end position="402"/>
    </location>
</feature>
<dbReference type="AlphaFoldDB" id="A0A6J1Q5I5"/>
<dbReference type="GeneID" id="112457726"/>
<dbReference type="GO" id="GO:0031616">
    <property type="term" value="C:spindle pole centrosome"/>
    <property type="evidence" value="ECO:0007669"/>
    <property type="project" value="TreeGrafter"/>
</dbReference>
<accession>A0A6J1Q5I5</accession>
<feature type="compositionally biased region" description="Low complexity" evidence="2">
    <location>
        <begin position="403"/>
        <end position="412"/>
    </location>
</feature>
<dbReference type="PANTHER" id="PTHR12353:SF1">
    <property type="entry name" value="DISKS LARGE-ASSOCIATED PROTEIN 5"/>
    <property type="match status" value="1"/>
</dbReference>
<protein>
    <submittedName>
        <fullName evidence="4">Uncharacterized protein LOC112457726</fullName>
    </submittedName>
</protein>
<dbReference type="Pfam" id="PF03359">
    <property type="entry name" value="GKAP"/>
    <property type="match status" value="1"/>
</dbReference>
<proteinExistence type="inferred from homology"/>
<dbReference type="OrthoDB" id="10023951at2759"/>
<dbReference type="GO" id="GO:0008017">
    <property type="term" value="F:microtubule binding"/>
    <property type="evidence" value="ECO:0007669"/>
    <property type="project" value="TreeGrafter"/>
</dbReference>
<feature type="compositionally biased region" description="Polar residues" evidence="2">
    <location>
        <begin position="500"/>
        <end position="511"/>
    </location>
</feature>
<evidence type="ECO:0000313" key="4">
    <source>
        <dbReference type="RefSeq" id="XP_024876691.1"/>
    </source>
</evidence>
<dbReference type="GO" id="GO:0023052">
    <property type="term" value="P:signaling"/>
    <property type="evidence" value="ECO:0007669"/>
    <property type="project" value="InterPro"/>
</dbReference>
<feature type="region of interest" description="Disordered" evidence="2">
    <location>
        <begin position="358"/>
        <end position="511"/>
    </location>
</feature>
<dbReference type="GO" id="GO:0051642">
    <property type="term" value="P:centrosome localization"/>
    <property type="evidence" value="ECO:0007669"/>
    <property type="project" value="TreeGrafter"/>
</dbReference>
<gene>
    <name evidence="4" type="primary">LOC112457726</name>
</gene>
<reference evidence="4" key="1">
    <citation type="submission" date="2025-08" db="UniProtKB">
        <authorList>
            <consortium name="RefSeq"/>
        </authorList>
    </citation>
    <scope>IDENTIFICATION</scope>
    <source>
        <tissue evidence="4">Whole body</tissue>
    </source>
</reference>
<dbReference type="GO" id="GO:0007059">
    <property type="term" value="P:chromosome segregation"/>
    <property type="evidence" value="ECO:0007669"/>
    <property type="project" value="TreeGrafter"/>
</dbReference>
<feature type="compositionally biased region" description="Polar residues" evidence="2">
    <location>
        <begin position="466"/>
        <end position="492"/>
    </location>
</feature>
<dbReference type="GO" id="GO:0051382">
    <property type="term" value="P:kinetochore assembly"/>
    <property type="evidence" value="ECO:0007669"/>
    <property type="project" value="TreeGrafter"/>
</dbReference>
<dbReference type="Proteomes" id="UP000504618">
    <property type="component" value="Unplaced"/>
</dbReference>
<evidence type="ECO:0000256" key="1">
    <source>
        <dbReference type="ARBA" id="ARBA00008839"/>
    </source>
</evidence>
<organism evidence="3 4">
    <name type="scientific">Temnothorax curvispinosus</name>
    <dbReference type="NCBI Taxonomy" id="300111"/>
    <lineage>
        <taxon>Eukaryota</taxon>
        <taxon>Metazoa</taxon>
        <taxon>Ecdysozoa</taxon>
        <taxon>Arthropoda</taxon>
        <taxon>Hexapoda</taxon>
        <taxon>Insecta</taxon>
        <taxon>Pterygota</taxon>
        <taxon>Neoptera</taxon>
        <taxon>Endopterygota</taxon>
        <taxon>Hymenoptera</taxon>
        <taxon>Apocrita</taxon>
        <taxon>Aculeata</taxon>
        <taxon>Formicoidea</taxon>
        <taxon>Formicidae</taxon>
        <taxon>Myrmicinae</taxon>
        <taxon>Temnothorax</taxon>
    </lineage>
</organism>
<dbReference type="GO" id="GO:0005737">
    <property type="term" value="C:cytoplasm"/>
    <property type="evidence" value="ECO:0007669"/>
    <property type="project" value="TreeGrafter"/>
</dbReference>